<keyword evidence="6 7" id="KW-0012">Acyltransferase</keyword>
<evidence type="ECO:0000313" key="10">
    <source>
        <dbReference type="Proteomes" id="UP000626109"/>
    </source>
</evidence>
<accession>A0A813LXJ8</accession>
<feature type="non-terminal residue" evidence="9">
    <location>
        <position position="276"/>
    </location>
</feature>
<feature type="domain" description="Palmitoyltransferase DHHC" evidence="8">
    <location>
        <begin position="99"/>
        <end position="208"/>
    </location>
</feature>
<dbReference type="GO" id="GO:0005783">
    <property type="term" value="C:endoplasmic reticulum"/>
    <property type="evidence" value="ECO:0007669"/>
    <property type="project" value="TreeGrafter"/>
</dbReference>
<dbReference type="GO" id="GO:0019706">
    <property type="term" value="F:protein-cysteine S-palmitoyltransferase activity"/>
    <property type="evidence" value="ECO:0007669"/>
    <property type="project" value="UniProtKB-EC"/>
</dbReference>
<evidence type="ECO:0000256" key="2">
    <source>
        <dbReference type="ARBA" id="ARBA00022679"/>
    </source>
</evidence>
<feature type="transmembrane region" description="Helical" evidence="7">
    <location>
        <begin position="170"/>
        <end position="191"/>
    </location>
</feature>
<name>A0A813LXJ8_POLGL</name>
<evidence type="ECO:0000256" key="1">
    <source>
        <dbReference type="ARBA" id="ARBA00004141"/>
    </source>
</evidence>
<sequence>RPPLDSVDCLGNDKRPYLPVALFGSTLFEAIHMMMLQFPLIRDMCGGAYQIRWFFLAVYAVTLSCMVYCVLCDPGKWQRDDMEAYAQLHQMSEGEDLPMPHRCHKMWLFKQPIRRYDHYCRWLTNAIGLLNHREFAVMTGGFATIGVCGALLDFILVVATSSQGHHFFTVFLLLMHLTYSLLLSALAVPILRLHAGFICRNELANEWKQNLFYVVRDERGKPTPVNELDEETFNDHFDNERFEYEPSMNSWDKGWEENCLAFWCVPRWPTNQRGDF</sequence>
<protein>
    <recommendedName>
        <fullName evidence="7">Palmitoyltransferase</fullName>
        <ecNumber evidence="7">2.3.1.225</ecNumber>
    </recommendedName>
</protein>
<dbReference type="GO" id="GO:0006612">
    <property type="term" value="P:protein targeting to membrane"/>
    <property type="evidence" value="ECO:0007669"/>
    <property type="project" value="TreeGrafter"/>
</dbReference>
<feature type="transmembrane region" description="Helical" evidence="7">
    <location>
        <begin position="20"/>
        <end position="41"/>
    </location>
</feature>
<evidence type="ECO:0000256" key="7">
    <source>
        <dbReference type="RuleBase" id="RU079119"/>
    </source>
</evidence>
<keyword evidence="3 7" id="KW-0812">Transmembrane</keyword>
<comment type="domain">
    <text evidence="7">The DHHC domain is required for palmitoyltransferase activity.</text>
</comment>
<organism evidence="9 10">
    <name type="scientific">Polarella glacialis</name>
    <name type="common">Dinoflagellate</name>
    <dbReference type="NCBI Taxonomy" id="89957"/>
    <lineage>
        <taxon>Eukaryota</taxon>
        <taxon>Sar</taxon>
        <taxon>Alveolata</taxon>
        <taxon>Dinophyceae</taxon>
        <taxon>Suessiales</taxon>
        <taxon>Suessiaceae</taxon>
        <taxon>Polarella</taxon>
    </lineage>
</organism>
<comment type="caution">
    <text evidence="9">The sequence shown here is derived from an EMBL/GenBank/DDBJ whole genome shotgun (WGS) entry which is preliminary data.</text>
</comment>
<evidence type="ECO:0000256" key="5">
    <source>
        <dbReference type="ARBA" id="ARBA00023136"/>
    </source>
</evidence>
<comment type="similarity">
    <text evidence="7">Belongs to the DHHC palmitoyltransferase family.</text>
</comment>
<evidence type="ECO:0000256" key="3">
    <source>
        <dbReference type="ARBA" id="ARBA00022692"/>
    </source>
</evidence>
<proteinExistence type="inferred from homology"/>
<comment type="subcellular location">
    <subcellularLocation>
        <location evidence="1">Membrane</location>
        <topology evidence="1">Multi-pass membrane protein</topology>
    </subcellularLocation>
</comment>
<keyword evidence="5 7" id="KW-0472">Membrane</keyword>
<dbReference type="PANTHER" id="PTHR22883">
    <property type="entry name" value="ZINC FINGER DHHC DOMAIN CONTAINING PROTEIN"/>
    <property type="match status" value="1"/>
</dbReference>
<keyword evidence="2 7" id="KW-0808">Transferase</keyword>
<dbReference type="Pfam" id="PF01529">
    <property type="entry name" value="DHHC"/>
    <property type="match status" value="1"/>
</dbReference>
<feature type="transmembrane region" description="Helical" evidence="7">
    <location>
        <begin position="135"/>
        <end position="158"/>
    </location>
</feature>
<feature type="transmembrane region" description="Helical" evidence="7">
    <location>
        <begin position="53"/>
        <end position="71"/>
    </location>
</feature>
<dbReference type="InterPro" id="IPR039859">
    <property type="entry name" value="PFA4/ZDH16/20/ERF2-like"/>
</dbReference>
<evidence type="ECO:0000256" key="4">
    <source>
        <dbReference type="ARBA" id="ARBA00022989"/>
    </source>
</evidence>
<evidence type="ECO:0000313" key="9">
    <source>
        <dbReference type="EMBL" id="CAE8741650.1"/>
    </source>
</evidence>
<dbReference type="GO" id="GO:0005794">
    <property type="term" value="C:Golgi apparatus"/>
    <property type="evidence" value="ECO:0007669"/>
    <property type="project" value="TreeGrafter"/>
</dbReference>
<comment type="catalytic activity">
    <reaction evidence="7">
        <text>L-cysteinyl-[protein] + hexadecanoyl-CoA = S-hexadecanoyl-L-cysteinyl-[protein] + CoA</text>
        <dbReference type="Rhea" id="RHEA:36683"/>
        <dbReference type="Rhea" id="RHEA-COMP:10131"/>
        <dbReference type="Rhea" id="RHEA-COMP:11032"/>
        <dbReference type="ChEBI" id="CHEBI:29950"/>
        <dbReference type="ChEBI" id="CHEBI:57287"/>
        <dbReference type="ChEBI" id="CHEBI:57379"/>
        <dbReference type="ChEBI" id="CHEBI:74151"/>
        <dbReference type="EC" id="2.3.1.225"/>
    </reaction>
</comment>
<dbReference type="GO" id="GO:0016020">
    <property type="term" value="C:membrane"/>
    <property type="evidence" value="ECO:0007669"/>
    <property type="project" value="UniProtKB-SubCell"/>
</dbReference>
<evidence type="ECO:0000256" key="6">
    <source>
        <dbReference type="ARBA" id="ARBA00023315"/>
    </source>
</evidence>
<reference evidence="9" key="1">
    <citation type="submission" date="2021-02" db="EMBL/GenBank/DDBJ databases">
        <authorList>
            <person name="Dougan E. K."/>
            <person name="Rhodes N."/>
            <person name="Thang M."/>
            <person name="Chan C."/>
        </authorList>
    </citation>
    <scope>NUCLEOTIDE SEQUENCE</scope>
</reference>
<gene>
    <name evidence="9" type="ORF">PGLA2088_LOCUS50597</name>
</gene>
<dbReference type="AlphaFoldDB" id="A0A813LXJ8"/>
<dbReference type="PROSITE" id="PS50216">
    <property type="entry name" value="DHHC"/>
    <property type="match status" value="1"/>
</dbReference>
<dbReference type="EC" id="2.3.1.225" evidence="7"/>
<keyword evidence="4 7" id="KW-1133">Transmembrane helix</keyword>
<evidence type="ECO:0000259" key="8">
    <source>
        <dbReference type="Pfam" id="PF01529"/>
    </source>
</evidence>
<dbReference type="EMBL" id="CAJNNW010037412">
    <property type="protein sequence ID" value="CAE8741650.1"/>
    <property type="molecule type" value="Genomic_DNA"/>
</dbReference>
<dbReference type="InterPro" id="IPR001594">
    <property type="entry name" value="Palmitoyltrfase_DHHC"/>
</dbReference>
<dbReference type="Proteomes" id="UP000626109">
    <property type="component" value="Unassembled WGS sequence"/>
</dbReference>